<dbReference type="PANTHER" id="PTHR21363:SF0">
    <property type="entry name" value="PREPHENATE DEHYDROGENASE [NADP(+)]"/>
    <property type="match status" value="1"/>
</dbReference>
<dbReference type="NCBIfam" id="NF005112">
    <property type="entry name" value="PRK06545.2-4"/>
    <property type="match status" value="1"/>
</dbReference>
<dbReference type="GO" id="GO:0070403">
    <property type="term" value="F:NAD+ binding"/>
    <property type="evidence" value="ECO:0007669"/>
    <property type="project" value="InterPro"/>
</dbReference>
<reference evidence="4 5" key="1">
    <citation type="submission" date="2019-06" db="EMBL/GenBank/DDBJ databases">
        <title>Draft genome sequence of Actinomyces johnsonii CCUG 34287T.</title>
        <authorList>
            <person name="Salva-Serra F."/>
            <person name="Cardew S."/>
            <person name="Moore E."/>
        </authorList>
    </citation>
    <scope>NUCLEOTIDE SEQUENCE [LARGE SCALE GENOMIC DNA]</scope>
    <source>
        <strain evidence="4 5">CCUG 34287</strain>
    </source>
</reference>
<keyword evidence="2 4" id="KW-0560">Oxidoreductase</keyword>
<dbReference type="InterPro" id="IPR046825">
    <property type="entry name" value="PDH_C"/>
</dbReference>
<evidence type="ECO:0000256" key="2">
    <source>
        <dbReference type="ARBA" id="ARBA00023002"/>
    </source>
</evidence>
<dbReference type="InterPro" id="IPR008927">
    <property type="entry name" value="6-PGluconate_DH-like_C_sf"/>
</dbReference>
<dbReference type="InterPro" id="IPR050812">
    <property type="entry name" value="Preph/Arog_dehydrog"/>
</dbReference>
<gene>
    <name evidence="4" type="ORF">FK256_09735</name>
</gene>
<comment type="caution">
    <text evidence="4">The sequence shown here is derived from an EMBL/GenBank/DDBJ whole genome shotgun (WGS) entry which is preliminary data.</text>
</comment>
<dbReference type="PANTHER" id="PTHR21363">
    <property type="entry name" value="PREPHENATE DEHYDROGENASE"/>
    <property type="match status" value="1"/>
</dbReference>
<dbReference type="EC" id="1.3.1.12" evidence="4"/>
<dbReference type="Gene3D" id="1.10.3660.10">
    <property type="entry name" value="6-phosphogluconate dehydrogenase C-terminal like domain"/>
    <property type="match status" value="1"/>
</dbReference>
<dbReference type="InterPro" id="IPR046826">
    <property type="entry name" value="PDH_N"/>
</dbReference>
<evidence type="ECO:0000256" key="1">
    <source>
        <dbReference type="ARBA" id="ARBA00007964"/>
    </source>
</evidence>
<sequence>MSAVEPRASMSTRGPVLIIGTGLLGTSLALALRAAGVEVQLSDTSPTSLALARDMGAGVPHDEDSPEPQIVVVAIPPDVTADVVVAQLVAHPHAVVTDVASVKERVVAEVQARAGAEARRYVGSHPMAGRERSGAAAADSDLFAGRPWVVVGQDSASEAELVIRNLAVDVGATPVRMDAAEHDAAVAAVSHMPQLIASLVAARLEALGESALALSGQGLRDVTRIAASDPRLWSAIIVGNAGPVADLLRQISADLGALIEGIEAAACEPDSPEHTAPGVVHTIAPGAVGAVTDVMARGNAGRARIPGKHGGAPRRYAEVQVLVPDAAGELGRLFSDIGAAGVNIEDFSLEHSAGQSAGIALISVLPAAAQGLEEALDAQGWRVVAG</sequence>
<dbReference type="AlphaFoldDB" id="A0A508A0R4"/>
<evidence type="ECO:0000313" key="4">
    <source>
        <dbReference type="EMBL" id="TQD42887.1"/>
    </source>
</evidence>
<dbReference type="InterPro" id="IPR036291">
    <property type="entry name" value="NAD(P)-bd_dom_sf"/>
</dbReference>
<evidence type="ECO:0000259" key="3">
    <source>
        <dbReference type="PROSITE" id="PS51176"/>
    </source>
</evidence>
<dbReference type="InterPro" id="IPR003099">
    <property type="entry name" value="Prephen_DH"/>
</dbReference>
<feature type="domain" description="Prephenate/arogenate dehydrogenase" evidence="3">
    <location>
        <begin position="14"/>
        <end position="313"/>
    </location>
</feature>
<dbReference type="GO" id="GO:0004665">
    <property type="term" value="F:prephenate dehydrogenase (NADP+) activity"/>
    <property type="evidence" value="ECO:0007669"/>
    <property type="project" value="InterPro"/>
</dbReference>
<dbReference type="EMBL" id="VICB01000013">
    <property type="protein sequence ID" value="TQD42887.1"/>
    <property type="molecule type" value="Genomic_DNA"/>
</dbReference>
<dbReference type="PROSITE" id="PS51176">
    <property type="entry name" value="PDH_ADH"/>
    <property type="match status" value="1"/>
</dbReference>
<dbReference type="SUPFAM" id="SSF48179">
    <property type="entry name" value="6-phosphogluconate dehydrogenase C-terminal domain-like"/>
    <property type="match status" value="1"/>
</dbReference>
<name>A0A508A0R4_9ACTO</name>
<dbReference type="RefSeq" id="WP_141424620.1">
    <property type="nucleotide sequence ID" value="NZ_JASPFB010000005.1"/>
</dbReference>
<dbReference type="NCBIfam" id="NF005111">
    <property type="entry name" value="PRK06545.2-3"/>
    <property type="match status" value="1"/>
</dbReference>
<dbReference type="SUPFAM" id="SSF51735">
    <property type="entry name" value="NAD(P)-binding Rossmann-fold domains"/>
    <property type="match status" value="1"/>
</dbReference>
<accession>A0A508A0R4</accession>
<dbReference type="GO" id="GO:0008977">
    <property type="term" value="F:prephenate dehydrogenase (NAD+) activity"/>
    <property type="evidence" value="ECO:0007669"/>
    <property type="project" value="UniProtKB-EC"/>
</dbReference>
<evidence type="ECO:0000313" key="5">
    <source>
        <dbReference type="Proteomes" id="UP000319010"/>
    </source>
</evidence>
<dbReference type="GO" id="GO:0006571">
    <property type="term" value="P:tyrosine biosynthetic process"/>
    <property type="evidence" value="ECO:0007669"/>
    <property type="project" value="InterPro"/>
</dbReference>
<proteinExistence type="inferred from homology"/>
<organism evidence="4 5">
    <name type="scientific">Actinomyces johnsonii</name>
    <dbReference type="NCBI Taxonomy" id="544581"/>
    <lineage>
        <taxon>Bacteria</taxon>
        <taxon>Bacillati</taxon>
        <taxon>Actinomycetota</taxon>
        <taxon>Actinomycetes</taxon>
        <taxon>Actinomycetales</taxon>
        <taxon>Actinomycetaceae</taxon>
        <taxon>Actinomyces</taxon>
    </lineage>
</organism>
<dbReference type="Proteomes" id="UP000319010">
    <property type="component" value="Unassembled WGS sequence"/>
</dbReference>
<comment type="similarity">
    <text evidence="1">Belongs to the prephenate/arogenate dehydrogenase family.</text>
</comment>
<protein>
    <submittedName>
        <fullName evidence="4">Prephenate dehydrogenase</fullName>
        <ecNumber evidence="4">1.3.1.12</ecNumber>
    </submittedName>
</protein>
<dbReference type="Pfam" id="PF02153">
    <property type="entry name" value="PDH_N"/>
    <property type="match status" value="1"/>
</dbReference>
<dbReference type="Gene3D" id="3.40.50.720">
    <property type="entry name" value="NAD(P)-binding Rossmann-like Domain"/>
    <property type="match status" value="1"/>
</dbReference>
<dbReference type="Pfam" id="PF20463">
    <property type="entry name" value="PDH_C"/>
    <property type="match status" value="1"/>
</dbReference>